<dbReference type="InterPro" id="IPR037191">
    <property type="entry name" value="VPS9_dom_sf"/>
</dbReference>
<evidence type="ECO:0000256" key="2">
    <source>
        <dbReference type="SAM" id="MobiDB-lite"/>
    </source>
</evidence>
<feature type="region of interest" description="Disordered" evidence="2">
    <location>
        <begin position="218"/>
        <end position="260"/>
    </location>
</feature>
<dbReference type="GO" id="GO:0097422">
    <property type="term" value="C:tubular endosome"/>
    <property type="evidence" value="ECO:0007669"/>
    <property type="project" value="TreeGrafter"/>
</dbReference>
<evidence type="ECO:0000256" key="1">
    <source>
        <dbReference type="ARBA" id="ARBA00007428"/>
    </source>
</evidence>
<dbReference type="Proteomes" id="UP000606974">
    <property type="component" value="Unassembled WGS sequence"/>
</dbReference>
<dbReference type="GO" id="GO:0030133">
    <property type="term" value="C:transport vesicle"/>
    <property type="evidence" value="ECO:0007669"/>
    <property type="project" value="TreeGrafter"/>
</dbReference>
<sequence>MQPLNPFLHALFRGTVPGQAIPIHNHVLLVPTTDSLINARDRESDRSYTELVRDEEFLASHILRVGPGSGFNGKDVNNIRENRGKARSYTTINGRTVIIKENMLYSNKGFRTLTQAQLLSDVMYFSAQDAQSWLIYYISRPLIGTFETRSIVPATISRKALRDKPAQENTSVDDFISKKKNIKSFSELLNNFPMIAKQMQPGLERLFSEFGKELGKPLPPPPLDSSAISHHSDEEGRSLQPNSSIPRKKAKGHPKLPFSSNKFCDDEEDLMRRALETAVTAAIDLFQMVDKQQLSLLGATTELTGPIVERLIERYVAEQVHDNLLFPRLSSFHLAEDQELERKIRQMENIDVSQVGISIEEGKPCKENLLRRLNKGIEAFRKLGVACSPQEMLEVLLDTEKAVTDEGSPDTTISNDESEKKGSMMTINADILVSLLLVVVIRSQVRHLHARLSYMQRFIYVDDVESGEIGYALSTFEAVLSYLTKDAGGLRKASMRNRRLWNATKAGNLSEMKAILELDNTSMDERLVEEPQELSDGVVAHGANGEAEDLVEDFAMSRSRSSSGVSTRAAASFASNLSHVFPFQASSVDTSVSPPSKKGKRVSLDIRSLSVSSAISFRSRTTVGSIASGMEGDTSIESLSRTQDPTGNSIPMMAVEARQPESLRYLLSLEEYYSPQMILDDTTSEGATLLSAAIQLAHTELIDIILDYVFREREEQTVVEYIAKADTRGRTAAHYLFNAPQLLSRLHSKLPWKKKDRMGQTPLFALCRSYDHPDYGEMVSEALAVATEAQADGLPLRLSDHTDNKGNTLLHIVKDPTIIHHILHHCDVDPNATNDKRFTPLMLASKYGRVDMVRVFFADPRVDLNLKELRGLTAVELAKDDEVRNKIDDLTLFSDSSVHPSSKTRSRITTVVRSFFVEDGTTRFILKSGAPSDTSDPDGTTFTITTSRRTLTDFENLAKWLALEHPASYLPSISSFRSPFQIISKPSRAVLHDIQVSLDRFLKILLAHPTFSTHEMLWEFFLVPDIQSEQMAQRAKLKAELLRETIQDEYEPVPDVQDVEQNIAHSQRMIQSIASRTRLLIRRGHALLHCQNDLTDALSMSAAALSTLGPPADALPEPYVAALGRYASLMTTPNDSSPLKSFIESITGFNSTIQALQTSFMRPIALVSQLTSSMHSIARHKSNLTSQSLPRKFNFPGMEESRYRTVKNTENKIAQSEKDVERISRELRWTTEVVVGELAGWTAWREEVSQDAIRRFVRGMVVKEKERGKGLERCLRALRDAKKDQAP</sequence>
<dbReference type="PANTHER" id="PTHR24170:SF1">
    <property type="entry name" value="DOMAIN PROTEIN, PUTATIVE (AFU_ORTHOLOGUE AFUA_1G09870)-RELATED"/>
    <property type="match status" value="1"/>
</dbReference>
<dbReference type="OrthoDB" id="7464126at2759"/>
<dbReference type="SUPFAM" id="SSF48403">
    <property type="entry name" value="Ankyrin repeat"/>
    <property type="match status" value="1"/>
</dbReference>
<dbReference type="Gene3D" id="3.30.1520.10">
    <property type="entry name" value="Phox-like domain"/>
    <property type="match status" value="1"/>
</dbReference>
<name>A0A8H7AFQ5_9EURO</name>
<dbReference type="Pfam" id="PF13857">
    <property type="entry name" value="Ank_5"/>
    <property type="match status" value="1"/>
</dbReference>
<dbReference type="InterPro" id="IPR051248">
    <property type="entry name" value="UPF0507/Ank_repeat_27"/>
</dbReference>
<comment type="similarity">
    <text evidence="1">Belongs to the UPF0507 family.</text>
</comment>
<reference evidence="4" key="1">
    <citation type="submission" date="2020-02" db="EMBL/GenBank/DDBJ databases">
        <authorList>
            <person name="Palmer J.M."/>
        </authorList>
    </citation>
    <scope>NUCLEOTIDE SEQUENCE</scope>
    <source>
        <strain evidence="4">EPUS1.4</strain>
        <tissue evidence="4">Thallus</tissue>
    </source>
</reference>
<keyword evidence="5" id="KW-1185">Reference proteome</keyword>
<organism evidence="4 5">
    <name type="scientific">Endocarpon pusillum</name>
    <dbReference type="NCBI Taxonomy" id="364733"/>
    <lineage>
        <taxon>Eukaryota</taxon>
        <taxon>Fungi</taxon>
        <taxon>Dikarya</taxon>
        <taxon>Ascomycota</taxon>
        <taxon>Pezizomycotina</taxon>
        <taxon>Eurotiomycetes</taxon>
        <taxon>Chaetothyriomycetidae</taxon>
        <taxon>Verrucariales</taxon>
        <taxon>Verrucariaceae</taxon>
        <taxon>Endocarpon</taxon>
    </lineage>
</organism>
<dbReference type="GO" id="GO:0005769">
    <property type="term" value="C:early endosome"/>
    <property type="evidence" value="ECO:0007669"/>
    <property type="project" value="TreeGrafter"/>
</dbReference>
<dbReference type="GO" id="GO:0005886">
    <property type="term" value="C:plasma membrane"/>
    <property type="evidence" value="ECO:0007669"/>
    <property type="project" value="TreeGrafter"/>
</dbReference>
<dbReference type="CDD" id="cd06093">
    <property type="entry name" value="PX_domain"/>
    <property type="match status" value="1"/>
</dbReference>
<dbReference type="GO" id="GO:0045022">
    <property type="term" value="P:early endosome to late endosome transport"/>
    <property type="evidence" value="ECO:0007669"/>
    <property type="project" value="TreeGrafter"/>
</dbReference>
<evidence type="ECO:0000259" key="3">
    <source>
        <dbReference type="PROSITE" id="PS51205"/>
    </source>
</evidence>
<dbReference type="Gene3D" id="1.20.1050.80">
    <property type="entry name" value="VPS9 domain"/>
    <property type="match status" value="1"/>
</dbReference>
<comment type="caution">
    <text evidence="4">The sequence shown here is derived from an EMBL/GenBank/DDBJ whole genome shotgun (WGS) entry which is preliminary data.</text>
</comment>
<protein>
    <recommendedName>
        <fullName evidence="3">VPS9 domain-containing protein</fullName>
    </recommendedName>
</protein>
<dbReference type="InterPro" id="IPR036770">
    <property type="entry name" value="Ankyrin_rpt-contain_sf"/>
</dbReference>
<accession>A0A8H7AFQ5</accession>
<dbReference type="GO" id="GO:0000149">
    <property type="term" value="F:SNARE binding"/>
    <property type="evidence" value="ECO:0007669"/>
    <property type="project" value="TreeGrafter"/>
</dbReference>
<dbReference type="Gene3D" id="1.25.40.20">
    <property type="entry name" value="Ankyrin repeat-containing domain"/>
    <property type="match status" value="1"/>
</dbReference>
<dbReference type="InterPro" id="IPR003123">
    <property type="entry name" value="VPS9"/>
</dbReference>
<dbReference type="GO" id="GO:0035091">
    <property type="term" value="F:phosphatidylinositol binding"/>
    <property type="evidence" value="ECO:0007669"/>
    <property type="project" value="InterPro"/>
</dbReference>
<dbReference type="FunFam" id="1.25.40.20:FF:000443">
    <property type="entry name" value="Putative vps9 domain protein"/>
    <property type="match status" value="1"/>
</dbReference>
<dbReference type="InterPro" id="IPR036871">
    <property type="entry name" value="PX_dom_sf"/>
</dbReference>
<gene>
    <name evidence="4" type="ORF">GJ744_009408</name>
</gene>
<dbReference type="SUPFAM" id="SSF64268">
    <property type="entry name" value="PX domain"/>
    <property type="match status" value="1"/>
</dbReference>
<proteinExistence type="inferred from homology"/>
<dbReference type="GO" id="GO:0005085">
    <property type="term" value="F:guanyl-nucleotide exchange factor activity"/>
    <property type="evidence" value="ECO:0007669"/>
    <property type="project" value="TreeGrafter"/>
</dbReference>
<dbReference type="PROSITE" id="PS51205">
    <property type="entry name" value="VPS9"/>
    <property type="match status" value="1"/>
</dbReference>
<dbReference type="InterPro" id="IPR002110">
    <property type="entry name" value="Ankyrin_rpt"/>
</dbReference>
<dbReference type="Pfam" id="PF02204">
    <property type="entry name" value="VPS9"/>
    <property type="match status" value="1"/>
</dbReference>
<evidence type="ECO:0000313" key="5">
    <source>
        <dbReference type="Proteomes" id="UP000606974"/>
    </source>
</evidence>
<dbReference type="EMBL" id="JAACFV010000056">
    <property type="protein sequence ID" value="KAF7508263.1"/>
    <property type="molecule type" value="Genomic_DNA"/>
</dbReference>
<dbReference type="SUPFAM" id="SSF109993">
    <property type="entry name" value="VPS9 domain"/>
    <property type="match status" value="1"/>
</dbReference>
<dbReference type="PANTHER" id="PTHR24170">
    <property type="entry name" value="ANKYRIN REPEAT DOMAIN-CONTAINING PROTEIN 27"/>
    <property type="match status" value="1"/>
</dbReference>
<feature type="domain" description="VPS9" evidence="3">
    <location>
        <begin position="334"/>
        <end position="492"/>
    </location>
</feature>
<dbReference type="GO" id="GO:0005770">
    <property type="term" value="C:late endosome"/>
    <property type="evidence" value="ECO:0007669"/>
    <property type="project" value="TreeGrafter"/>
</dbReference>
<evidence type="ECO:0000313" key="4">
    <source>
        <dbReference type="EMBL" id="KAF7508263.1"/>
    </source>
</evidence>